<dbReference type="PANTHER" id="PTHR43812:SF2">
    <property type="entry name" value="FLAVIN REDUCTASE LIKE DOMAIN-CONTAINING PROTEIN"/>
    <property type="match status" value="1"/>
</dbReference>
<sequence length="203" mass="21993">MFYETGHRPAVLKHDPFKAIVSPRPIGWIGTKSKDGVLNLAPYSFFAAIADRPPLIMFSSSGRKDSQRNAEETGVFTTNLAGRALLNAMNLSSTAAPAEIDEFSLAGLTPVMGRLVEAPVVAEAYAALECRVVEVKPLKGLDGVESDNTMIIGQVAGVHIRDEGIRDGRLDMALVRPLGRLGYMDYCDAGDVFELFRPSWPLA</sequence>
<dbReference type="Pfam" id="PF01613">
    <property type="entry name" value="Flavin_Reduct"/>
    <property type="match status" value="1"/>
</dbReference>
<dbReference type="RefSeq" id="WP_354555120.1">
    <property type="nucleotide sequence ID" value="NZ_JBEPMB010000001.1"/>
</dbReference>
<reference evidence="2 3" key="1">
    <citation type="submission" date="2024-06" db="EMBL/GenBank/DDBJ databases">
        <title>Genomic Encyclopedia of Type Strains, Phase IV (KMG-IV): sequencing the most valuable type-strain genomes for metagenomic binning, comparative biology and taxonomic classification.</title>
        <authorList>
            <person name="Goeker M."/>
        </authorList>
    </citation>
    <scope>NUCLEOTIDE SEQUENCE [LARGE SCALE GENOMIC DNA]</scope>
    <source>
        <strain evidence="2 3">DSM 29780</strain>
    </source>
</reference>
<dbReference type="PANTHER" id="PTHR43812">
    <property type="entry name" value="BLR2425 PROTEIN"/>
    <property type="match status" value="1"/>
</dbReference>
<organism evidence="2 3">
    <name type="scientific">Rhizobium aquaticum</name>
    <dbReference type="NCBI Taxonomy" id="1549636"/>
    <lineage>
        <taxon>Bacteria</taxon>
        <taxon>Pseudomonadati</taxon>
        <taxon>Pseudomonadota</taxon>
        <taxon>Alphaproteobacteria</taxon>
        <taxon>Hyphomicrobiales</taxon>
        <taxon>Rhizobiaceae</taxon>
        <taxon>Rhizobium/Agrobacterium group</taxon>
        <taxon>Rhizobium</taxon>
    </lineage>
</organism>
<evidence type="ECO:0000259" key="1">
    <source>
        <dbReference type="SMART" id="SM00903"/>
    </source>
</evidence>
<proteinExistence type="predicted"/>
<accession>A0ABV2IVW8</accession>
<dbReference type="SMART" id="SM00903">
    <property type="entry name" value="Flavin_Reduct"/>
    <property type="match status" value="1"/>
</dbReference>
<gene>
    <name evidence="2" type="ORF">ABID16_000861</name>
</gene>
<dbReference type="InterPro" id="IPR002563">
    <property type="entry name" value="Flavin_Rdtase-like_dom"/>
</dbReference>
<dbReference type="EMBL" id="JBEPMB010000001">
    <property type="protein sequence ID" value="MET3612556.1"/>
    <property type="molecule type" value="Genomic_DNA"/>
</dbReference>
<dbReference type="InterPro" id="IPR012349">
    <property type="entry name" value="Split_barrel_FMN-bd"/>
</dbReference>
<dbReference type="SUPFAM" id="SSF50475">
    <property type="entry name" value="FMN-binding split barrel"/>
    <property type="match status" value="1"/>
</dbReference>
<protein>
    <submittedName>
        <fullName evidence="2">Flavin reductase (DIM6/NTAB) family NADH-FMN oxidoreductase RutF</fullName>
    </submittedName>
</protein>
<dbReference type="Gene3D" id="2.30.110.10">
    <property type="entry name" value="Electron Transport, Fmn-binding Protein, Chain A"/>
    <property type="match status" value="1"/>
</dbReference>
<name>A0ABV2IVW8_9HYPH</name>
<feature type="domain" description="Flavin reductase like" evidence="1">
    <location>
        <begin position="21"/>
        <end position="172"/>
    </location>
</feature>
<comment type="caution">
    <text evidence="2">The sequence shown here is derived from an EMBL/GenBank/DDBJ whole genome shotgun (WGS) entry which is preliminary data.</text>
</comment>
<evidence type="ECO:0000313" key="3">
    <source>
        <dbReference type="Proteomes" id="UP001549047"/>
    </source>
</evidence>
<dbReference type="Proteomes" id="UP001549047">
    <property type="component" value="Unassembled WGS sequence"/>
</dbReference>
<evidence type="ECO:0000313" key="2">
    <source>
        <dbReference type="EMBL" id="MET3612556.1"/>
    </source>
</evidence>
<keyword evidence="3" id="KW-1185">Reference proteome</keyword>